<dbReference type="Proteomes" id="UP000001595">
    <property type="component" value="Chromosome 21"/>
</dbReference>
<sequence>MESCSVAQGGVQWCDLGSLQPSPPGFKLFSCLSFPSSWDYKFPTPRPANFLYFLFFTFLRQSLALSPRLECSSAISAHCNLHLSGSSSSPASASPGAGITGMHHHAWLIFVFLAETGFHDVGQAGLKLLTL</sequence>
<dbReference type="GeneTree" id="ENSGT01150000286943"/>
<organism evidence="1 2">
    <name type="scientific">Pongo abelii</name>
    <name type="common">Sumatran orangutan</name>
    <name type="synonym">Pongo pygmaeus abelii</name>
    <dbReference type="NCBI Taxonomy" id="9601"/>
    <lineage>
        <taxon>Eukaryota</taxon>
        <taxon>Metazoa</taxon>
        <taxon>Chordata</taxon>
        <taxon>Craniata</taxon>
        <taxon>Vertebrata</taxon>
        <taxon>Euteleostomi</taxon>
        <taxon>Mammalia</taxon>
        <taxon>Eutheria</taxon>
        <taxon>Euarchontoglires</taxon>
        <taxon>Primates</taxon>
        <taxon>Haplorrhini</taxon>
        <taxon>Catarrhini</taxon>
        <taxon>Hominidae</taxon>
        <taxon>Pongo</taxon>
    </lineage>
</organism>
<accession>A0A8I5THW0</accession>
<dbReference type="PRINTS" id="PR02045">
    <property type="entry name" value="F138DOMAIN"/>
</dbReference>
<protein>
    <submittedName>
        <fullName evidence="1">Uncharacterized protein</fullName>
    </submittedName>
</protein>
<keyword evidence="2" id="KW-1185">Reference proteome</keyword>
<dbReference type="PANTHER" id="PTHR12138">
    <property type="entry name" value="PRIMATE-EXPANDED PROTEIN FAMILY"/>
    <property type="match status" value="1"/>
</dbReference>
<evidence type="ECO:0000313" key="2">
    <source>
        <dbReference type="Proteomes" id="UP000001595"/>
    </source>
</evidence>
<reference evidence="1" key="2">
    <citation type="submission" date="2025-08" db="UniProtKB">
        <authorList>
            <consortium name="Ensembl"/>
        </authorList>
    </citation>
    <scope>IDENTIFICATION</scope>
</reference>
<dbReference type="Ensembl" id="ENSPPYT00000040316.1">
    <property type="protein sequence ID" value="ENSPPYP00000039066.1"/>
    <property type="gene ID" value="ENSPPYG00000041500.1"/>
</dbReference>
<name>A0A8I5THW0_PONAB</name>
<dbReference type="PANTHER" id="PTHR12138:SF162">
    <property type="entry name" value="CHROMOSOME UNDETERMINED SCAFFOLD_275, WHOLE GENOME SHOTGUN SEQUENCE"/>
    <property type="match status" value="1"/>
</dbReference>
<evidence type="ECO:0000313" key="1">
    <source>
        <dbReference type="Ensembl" id="ENSPPYP00000039066.1"/>
    </source>
</evidence>
<reference evidence="1" key="3">
    <citation type="submission" date="2025-09" db="UniProtKB">
        <authorList>
            <consortium name="Ensembl"/>
        </authorList>
    </citation>
    <scope>IDENTIFICATION</scope>
</reference>
<dbReference type="AlphaFoldDB" id="A0A8I5THW0"/>
<proteinExistence type="predicted"/>
<reference evidence="1 2" key="1">
    <citation type="submission" date="2008-02" db="EMBL/GenBank/DDBJ databases">
        <title>A 6x draft sequence assembly of the Pongo pygmaeus abelii genome.</title>
        <authorList>
            <person name="Wilson R.K."/>
            <person name="Mardis E."/>
        </authorList>
    </citation>
    <scope>NUCLEOTIDE SEQUENCE [LARGE SCALE GENOMIC DNA]</scope>
</reference>